<dbReference type="InterPro" id="IPR012334">
    <property type="entry name" value="Pectin_lyas_fold"/>
</dbReference>
<dbReference type="Proteomes" id="UP000446768">
    <property type="component" value="Unassembled WGS sequence"/>
</dbReference>
<sequence length="474" mass="50990">MRMWPWLLGLGMFAGLAGVGAALYVLDDYGITPRALGPYIAKRSDGHNAAIEGIGRAAQNWLTRVDRGEQPLRSMEWRSSIGAQPVAAQSVSRGQEVLVSNDVEWLRAMAGAQPGQSITLLPGRYLIDHSVDVMRPGEEGAPITVRAQVPGSVTVESATDEALRIQAPYWRFENLTIRGKCKGATQCEHFFHISGNAHHFVAVNNTIVDFDAHFKINGDGGKFPDHGLIASNTLRNDSARESSKPVTPVDLVAASHWRIERNLISDFIKSSGDKISYGAFVKGAGSNNVIAQNIVICEDKLRGLPGQRVGLSLGGGGTGKNYCRDGRCITEQTGGVIRSNLVVSCSDDGIYLNAASRSKLVHNTLLDTGGISVRFAESSAEIEGNLVDGSIRSRDGGILHLGDNRQTATARLYLGGHPQRDLFRDATALDFGWRTPADSRLAASEEVPDLCGGKRPGTPRYGAFEDFNACLAKP</sequence>
<dbReference type="RefSeq" id="WP_154381924.1">
    <property type="nucleotide sequence ID" value="NZ_WKJJ01000032.1"/>
</dbReference>
<dbReference type="SUPFAM" id="SSF51126">
    <property type="entry name" value="Pectin lyase-like"/>
    <property type="match status" value="1"/>
</dbReference>
<accession>A0A7X2LWW1</accession>
<keyword evidence="2" id="KW-1185">Reference proteome</keyword>
<dbReference type="EMBL" id="WKJJ01000032">
    <property type="protein sequence ID" value="MRV76428.1"/>
    <property type="molecule type" value="Genomic_DNA"/>
</dbReference>
<name>A0A7X2LWW1_9BURK</name>
<dbReference type="InterPro" id="IPR011050">
    <property type="entry name" value="Pectin_lyase_fold/virulence"/>
</dbReference>
<evidence type="ECO:0000313" key="2">
    <source>
        <dbReference type="Proteomes" id="UP000446768"/>
    </source>
</evidence>
<dbReference type="Gene3D" id="2.160.20.10">
    <property type="entry name" value="Single-stranded right-handed beta-helix, Pectin lyase-like"/>
    <property type="match status" value="1"/>
</dbReference>
<gene>
    <name evidence="1" type="ORF">GJ700_32430</name>
</gene>
<organism evidence="1 2">
    <name type="scientific">Pseudoduganella rivuli</name>
    <dbReference type="NCBI Taxonomy" id="2666085"/>
    <lineage>
        <taxon>Bacteria</taxon>
        <taxon>Pseudomonadati</taxon>
        <taxon>Pseudomonadota</taxon>
        <taxon>Betaproteobacteria</taxon>
        <taxon>Burkholderiales</taxon>
        <taxon>Oxalobacteraceae</taxon>
        <taxon>Telluria group</taxon>
        <taxon>Pseudoduganella</taxon>
    </lineage>
</organism>
<protein>
    <submittedName>
        <fullName evidence="1">Right-handed parallel beta-helix repeat-containing protein</fullName>
    </submittedName>
</protein>
<reference evidence="1 2" key="1">
    <citation type="submission" date="2019-11" db="EMBL/GenBank/DDBJ databases">
        <title>Novel species isolated from a subtropical stream in China.</title>
        <authorList>
            <person name="Lu H."/>
        </authorList>
    </citation>
    <scope>NUCLEOTIDE SEQUENCE [LARGE SCALE GENOMIC DNA]</scope>
    <source>
        <strain evidence="1 2">FT92W</strain>
    </source>
</reference>
<proteinExistence type="predicted"/>
<comment type="caution">
    <text evidence="1">The sequence shown here is derived from an EMBL/GenBank/DDBJ whole genome shotgun (WGS) entry which is preliminary data.</text>
</comment>
<dbReference type="AlphaFoldDB" id="A0A7X2LWW1"/>
<evidence type="ECO:0000313" key="1">
    <source>
        <dbReference type="EMBL" id="MRV76428.1"/>
    </source>
</evidence>